<dbReference type="PROSITE" id="PS50878">
    <property type="entry name" value="RT_POL"/>
    <property type="match status" value="1"/>
</dbReference>
<sequence length="250" mass="28076">MNVTKTEAKCSQLPTDESLKEGSPQKNSAEHEGYAGVHSSVRITENNITGAVQSKERLLEGVIDKDNMNNAFKRVKSNKGAHGVDGMVVDELLHYLKENGSQLRQSILDGKYRPNPVRRVEIPKEDGKKRNLGIPTVVDRVVQQAIAQQFTPIFEKQFSDNSYGFRPGRSAHDAIRKCQTNIDEGYKYVVDMDLEKYFDTVNQSKLVEVLSRTIKDGRVISLVHKYLRAGVVVRKRFEETEVGVPQGGLC</sequence>
<comment type="caution">
    <text evidence="3">The sequence shown here is derived from an EMBL/GenBank/DDBJ whole genome shotgun (WGS) entry which is preliminary data.</text>
</comment>
<organism evidence="3 4">
    <name type="scientific">Desulfosporosinus metallidurans</name>
    <dbReference type="NCBI Taxonomy" id="1888891"/>
    <lineage>
        <taxon>Bacteria</taxon>
        <taxon>Bacillati</taxon>
        <taxon>Bacillota</taxon>
        <taxon>Clostridia</taxon>
        <taxon>Eubacteriales</taxon>
        <taxon>Desulfitobacteriaceae</taxon>
        <taxon>Desulfosporosinus</taxon>
    </lineage>
</organism>
<name>A0A1Q8QKY9_9FIRM</name>
<dbReference type="Proteomes" id="UP000186102">
    <property type="component" value="Unassembled WGS sequence"/>
</dbReference>
<dbReference type="InterPro" id="IPR051083">
    <property type="entry name" value="GrpII_Intron_Splice-Mob/Def"/>
</dbReference>
<keyword evidence="3" id="KW-0695">RNA-directed DNA polymerase</keyword>
<protein>
    <submittedName>
        <fullName evidence="3">Retron-type RNA-directed DNA polymerase</fullName>
    </submittedName>
</protein>
<dbReference type="OrthoDB" id="9793236at2"/>
<accession>A0A1Q8QKY9</accession>
<dbReference type="PANTHER" id="PTHR34047">
    <property type="entry name" value="NUCLEAR INTRON MATURASE 1, MITOCHONDRIAL-RELATED"/>
    <property type="match status" value="1"/>
</dbReference>
<dbReference type="GO" id="GO:0003964">
    <property type="term" value="F:RNA-directed DNA polymerase activity"/>
    <property type="evidence" value="ECO:0007669"/>
    <property type="project" value="UniProtKB-KW"/>
</dbReference>
<evidence type="ECO:0000313" key="3">
    <source>
        <dbReference type="EMBL" id="OLN27928.1"/>
    </source>
</evidence>
<evidence type="ECO:0000313" key="4">
    <source>
        <dbReference type="Proteomes" id="UP000186102"/>
    </source>
</evidence>
<dbReference type="InterPro" id="IPR000477">
    <property type="entry name" value="RT_dom"/>
</dbReference>
<gene>
    <name evidence="3" type="ORF">DSOL_4287</name>
</gene>
<dbReference type="CDD" id="cd01651">
    <property type="entry name" value="RT_G2_intron"/>
    <property type="match status" value="1"/>
</dbReference>
<dbReference type="InterPro" id="IPR043502">
    <property type="entry name" value="DNA/RNA_pol_sf"/>
</dbReference>
<dbReference type="PANTHER" id="PTHR34047:SF8">
    <property type="entry name" value="PROTEIN YKFC"/>
    <property type="match status" value="1"/>
</dbReference>
<feature type="domain" description="Reverse transcriptase" evidence="2">
    <location>
        <begin position="103"/>
        <end position="250"/>
    </location>
</feature>
<dbReference type="AlphaFoldDB" id="A0A1Q8QKY9"/>
<reference evidence="3 4" key="1">
    <citation type="submission" date="2016-09" db="EMBL/GenBank/DDBJ databases">
        <title>Complete genome of Desulfosporosinus sp. OL.</title>
        <authorList>
            <person name="Mardanov A."/>
            <person name="Beletsky A."/>
            <person name="Panova A."/>
            <person name="Karnachuk O."/>
            <person name="Ravin N."/>
        </authorList>
    </citation>
    <scope>NUCLEOTIDE SEQUENCE [LARGE SCALE GENOMIC DNA]</scope>
    <source>
        <strain evidence="3 4">OL</strain>
    </source>
</reference>
<dbReference type="EMBL" id="MLBF01000049">
    <property type="protein sequence ID" value="OLN27928.1"/>
    <property type="molecule type" value="Genomic_DNA"/>
</dbReference>
<dbReference type="SUPFAM" id="SSF56672">
    <property type="entry name" value="DNA/RNA polymerases"/>
    <property type="match status" value="1"/>
</dbReference>
<feature type="region of interest" description="Disordered" evidence="1">
    <location>
        <begin position="1"/>
        <end position="33"/>
    </location>
</feature>
<dbReference type="Pfam" id="PF00078">
    <property type="entry name" value="RVT_1"/>
    <property type="match status" value="1"/>
</dbReference>
<keyword evidence="4" id="KW-1185">Reference proteome</keyword>
<keyword evidence="3" id="KW-0808">Transferase</keyword>
<evidence type="ECO:0000259" key="2">
    <source>
        <dbReference type="PROSITE" id="PS50878"/>
    </source>
</evidence>
<proteinExistence type="predicted"/>
<evidence type="ECO:0000256" key="1">
    <source>
        <dbReference type="SAM" id="MobiDB-lite"/>
    </source>
</evidence>
<keyword evidence="3" id="KW-0548">Nucleotidyltransferase</keyword>
<dbReference type="STRING" id="1888891.DSOL_4287"/>